<comment type="caution">
    <text evidence="1">The sequence shown here is derived from an EMBL/GenBank/DDBJ whole genome shotgun (WGS) entry which is preliminary data.</text>
</comment>
<gene>
    <name evidence="1" type="ORF">TIFTF001_048193</name>
</gene>
<protein>
    <submittedName>
        <fullName evidence="1">Uncharacterized protein</fullName>
    </submittedName>
</protein>
<proteinExistence type="predicted"/>
<evidence type="ECO:0000313" key="2">
    <source>
        <dbReference type="Proteomes" id="UP001187192"/>
    </source>
</evidence>
<accession>A0AA87ZV77</accession>
<dbReference type="Proteomes" id="UP001187192">
    <property type="component" value="Unassembled WGS sequence"/>
</dbReference>
<sequence>MIAGVNGGSAAPDWLVDRTFSAYAPMDSGPPQAIENGGGAPPDVHGLPYSVTRHTAGHRRWLGSCLAGSLGVAAPRPYSTRIGPLLRLPSRALAARQIAPSAARRALTSSVRSLTFPARISEPGRRHGNPDYPAQPWLVVGLSGSVRGAFRGLGCSGRPGRVGYGITQVGDVALNLHTCRPTMTPRNRPRGR</sequence>
<reference evidence="1" key="1">
    <citation type="submission" date="2023-07" db="EMBL/GenBank/DDBJ databases">
        <title>draft genome sequence of fig (Ficus carica).</title>
        <authorList>
            <person name="Takahashi T."/>
            <person name="Nishimura K."/>
        </authorList>
    </citation>
    <scope>NUCLEOTIDE SEQUENCE</scope>
</reference>
<dbReference type="EMBL" id="BTGU01005955">
    <property type="protein sequence ID" value="GMN32716.1"/>
    <property type="molecule type" value="Genomic_DNA"/>
</dbReference>
<evidence type="ECO:0000313" key="1">
    <source>
        <dbReference type="EMBL" id="GMN32716.1"/>
    </source>
</evidence>
<keyword evidence="2" id="KW-1185">Reference proteome</keyword>
<name>A0AA87ZV77_FICCA</name>
<organism evidence="1 2">
    <name type="scientific">Ficus carica</name>
    <name type="common">Common fig</name>
    <dbReference type="NCBI Taxonomy" id="3494"/>
    <lineage>
        <taxon>Eukaryota</taxon>
        <taxon>Viridiplantae</taxon>
        <taxon>Streptophyta</taxon>
        <taxon>Embryophyta</taxon>
        <taxon>Tracheophyta</taxon>
        <taxon>Spermatophyta</taxon>
        <taxon>Magnoliopsida</taxon>
        <taxon>eudicotyledons</taxon>
        <taxon>Gunneridae</taxon>
        <taxon>Pentapetalae</taxon>
        <taxon>rosids</taxon>
        <taxon>fabids</taxon>
        <taxon>Rosales</taxon>
        <taxon>Moraceae</taxon>
        <taxon>Ficeae</taxon>
        <taxon>Ficus</taxon>
    </lineage>
</organism>
<dbReference type="AlphaFoldDB" id="A0AA87ZV77"/>